<evidence type="ECO:0000313" key="2">
    <source>
        <dbReference type="Proteomes" id="UP000184147"/>
    </source>
</evidence>
<keyword evidence="2" id="KW-1185">Reference proteome</keyword>
<organism evidence="1 2">
    <name type="scientific">Flavobacterium fontis</name>
    <dbReference type="NCBI Taxonomy" id="1124188"/>
    <lineage>
        <taxon>Bacteria</taxon>
        <taxon>Pseudomonadati</taxon>
        <taxon>Bacteroidota</taxon>
        <taxon>Flavobacteriia</taxon>
        <taxon>Flavobacteriales</taxon>
        <taxon>Flavobacteriaceae</taxon>
        <taxon>Flavobacterium</taxon>
    </lineage>
</organism>
<dbReference type="STRING" id="1124188.SAMN05444377_10530"/>
<accession>A0A1M4ZUA2</accession>
<gene>
    <name evidence="1" type="ORF">SAMN05444377_10530</name>
</gene>
<dbReference type="AlphaFoldDB" id="A0A1M4ZUA2"/>
<dbReference type="EMBL" id="FQVQ01000005">
    <property type="protein sequence ID" value="SHF21680.1"/>
    <property type="molecule type" value="Genomic_DNA"/>
</dbReference>
<evidence type="ECO:0000313" key="1">
    <source>
        <dbReference type="EMBL" id="SHF21680.1"/>
    </source>
</evidence>
<reference evidence="1 2" key="1">
    <citation type="submission" date="2016-11" db="EMBL/GenBank/DDBJ databases">
        <authorList>
            <person name="Jaros S."/>
            <person name="Januszkiewicz K."/>
            <person name="Wedrychowicz H."/>
        </authorList>
    </citation>
    <scope>NUCLEOTIDE SEQUENCE [LARGE SCALE GENOMIC DNA]</scope>
    <source>
        <strain evidence="1 2">DSM 25660</strain>
    </source>
</reference>
<dbReference type="Proteomes" id="UP000184147">
    <property type="component" value="Unassembled WGS sequence"/>
</dbReference>
<protein>
    <submittedName>
        <fullName evidence="1">Uncharacterized protein</fullName>
    </submittedName>
</protein>
<proteinExistence type="predicted"/>
<sequence>MRYTQKPTVMRTLVFVFTFLSSQLLFSQADIREPGDRIDMVMELMHPNTQLELRFEMNQVNRIDKKMVLVTFLPSDKITQVRLLFEDKTVTFLKAWNVVHLAGVIKDTQQYALEIKITPDLQNLLLTKDLKAIQLDQHNIPITYNPKEDNLRAFMNELKRFD</sequence>
<name>A0A1M4ZUA2_9FLAO</name>